<dbReference type="PROSITE" id="PS51257">
    <property type="entry name" value="PROKAR_LIPOPROTEIN"/>
    <property type="match status" value="1"/>
</dbReference>
<dbReference type="STRING" id="1618345.UT18_C0003G0034"/>
<keyword evidence="1" id="KW-1133">Transmembrane helix</keyword>
<keyword evidence="1" id="KW-0812">Transmembrane</keyword>
<comment type="caution">
    <text evidence="2">The sequence shown here is derived from an EMBL/GenBank/DDBJ whole genome shotgun (WGS) entry which is preliminary data.</text>
</comment>
<sequence>MNKKYSQLFLVIFMIAIIGGCSYFVYMTYGKTRKKVGIVEKKIPYTGDIKEGDLKSYWNIKENEERKWYEVAPPSPDEINQQRDIFTGIKRQINE</sequence>
<evidence type="ECO:0000256" key="1">
    <source>
        <dbReference type="SAM" id="Phobius"/>
    </source>
</evidence>
<evidence type="ECO:0000313" key="3">
    <source>
        <dbReference type="Proteomes" id="UP000034207"/>
    </source>
</evidence>
<keyword evidence="1" id="KW-0472">Membrane</keyword>
<evidence type="ECO:0000313" key="2">
    <source>
        <dbReference type="EMBL" id="KKQ95175.1"/>
    </source>
</evidence>
<dbReference type="EMBL" id="LBVV01000003">
    <property type="protein sequence ID" value="KKQ95175.1"/>
    <property type="molecule type" value="Genomic_DNA"/>
</dbReference>
<accession>A0A0G0M4E2</accession>
<proteinExistence type="predicted"/>
<organism evidence="2 3">
    <name type="scientific">candidate division CPR2 bacterium GW2011_GWC2_39_10</name>
    <dbReference type="NCBI Taxonomy" id="1618345"/>
    <lineage>
        <taxon>Bacteria</taxon>
        <taxon>Bacteria division CPR2</taxon>
    </lineage>
</organism>
<dbReference type="Proteomes" id="UP000034207">
    <property type="component" value="Unassembled WGS sequence"/>
</dbReference>
<protein>
    <submittedName>
        <fullName evidence="2">Uncharacterized protein</fullName>
    </submittedName>
</protein>
<reference evidence="2" key="1">
    <citation type="journal article" date="2015" name="Nature">
        <title>rRNA introns, odd ribosomes, and small enigmatic genomes across a large radiation of phyla.</title>
        <authorList>
            <person name="Brown C.T."/>
            <person name="Hug L.A."/>
            <person name="Thomas B.C."/>
            <person name="Sharon I."/>
            <person name="Castelle C.J."/>
            <person name="Singh A."/>
            <person name="Wilkins M.J."/>
            <person name="Williams K.H."/>
            <person name="Banfield J.F."/>
        </authorList>
    </citation>
    <scope>NUCLEOTIDE SEQUENCE [LARGE SCALE GENOMIC DNA]</scope>
</reference>
<gene>
    <name evidence="2" type="ORF">UT18_C0003G0034</name>
</gene>
<name>A0A0G0M4E2_UNCC2</name>
<feature type="transmembrane region" description="Helical" evidence="1">
    <location>
        <begin position="6"/>
        <end position="26"/>
    </location>
</feature>
<dbReference type="AlphaFoldDB" id="A0A0G0M4E2"/>